<dbReference type="RefSeq" id="WP_345361074.1">
    <property type="nucleotide sequence ID" value="NZ_BAABII010000005.1"/>
</dbReference>
<dbReference type="Gene3D" id="3.20.20.300">
    <property type="entry name" value="Glycoside hydrolase, family 3, N-terminal domain"/>
    <property type="match status" value="1"/>
</dbReference>
<keyword evidence="4" id="KW-0732">Signal</keyword>
<evidence type="ECO:0000256" key="3">
    <source>
        <dbReference type="ARBA" id="ARBA00012744"/>
    </source>
</evidence>
<evidence type="ECO:0000256" key="5">
    <source>
        <dbReference type="ARBA" id="ARBA00022801"/>
    </source>
</evidence>
<dbReference type="InterPro" id="IPR051915">
    <property type="entry name" value="Cellulose_Degrad_GH3"/>
</dbReference>
<protein>
    <recommendedName>
        <fullName evidence="3">beta-glucosidase</fullName>
        <ecNumber evidence="3">3.2.1.21</ecNumber>
    </recommendedName>
</protein>
<reference evidence="10 11" key="1">
    <citation type="submission" date="2024-08" db="EMBL/GenBank/DDBJ databases">
        <title>Genome mining of Saccharopolyspora cebuensis PGLac3 from Nigerian medicinal plant.</title>
        <authorList>
            <person name="Ezeobiora C.E."/>
            <person name="Igbokwe N.H."/>
            <person name="Amin D.H."/>
            <person name="Mendie U.E."/>
        </authorList>
    </citation>
    <scope>NUCLEOTIDE SEQUENCE [LARGE SCALE GENOMIC DNA]</scope>
    <source>
        <strain evidence="10 11">PGLac3</strain>
    </source>
</reference>
<evidence type="ECO:0000256" key="2">
    <source>
        <dbReference type="ARBA" id="ARBA00005336"/>
    </source>
</evidence>
<evidence type="ECO:0000256" key="4">
    <source>
        <dbReference type="ARBA" id="ARBA00022729"/>
    </source>
</evidence>
<accession>A0ABV4CAN8</accession>
<dbReference type="InterPro" id="IPR036881">
    <property type="entry name" value="Glyco_hydro_3_C_sf"/>
</dbReference>
<dbReference type="Proteomes" id="UP001564626">
    <property type="component" value="Unassembled WGS sequence"/>
</dbReference>
<evidence type="ECO:0000256" key="6">
    <source>
        <dbReference type="ARBA" id="ARBA00023295"/>
    </source>
</evidence>
<organism evidence="10 11">
    <name type="scientific">Saccharopolyspora cebuensis</name>
    <dbReference type="NCBI Taxonomy" id="418759"/>
    <lineage>
        <taxon>Bacteria</taxon>
        <taxon>Bacillati</taxon>
        <taxon>Actinomycetota</taxon>
        <taxon>Actinomycetes</taxon>
        <taxon>Pseudonocardiales</taxon>
        <taxon>Pseudonocardiaceae</taxon>
        <taxon>Saccharopolyspora</taxon>
    </lineage>
</organism>
<dbReference type="PANTHER" id="PTHR30620:SF16">
    <property type="entry name" value="LYSOSOMAL BETA GLUCOSIDASE"/>
    <property type="match status" value="1"/>
</dbReference>
<dbReference type="SUPFAM" id="SSF52279">
    <property type="entry name" value="Beta-D-glucan exohydrolase, C-terminal domain"/>
    <property type="match status" value="1"/>
</dbReference>
<feature type="domain" description="Glycoside hydrolase family 3 C-terminal" evidence="9">
    <location>
        <begin position="652"/>
        <end position="741"/>
    </location>
</feature>
<dbReference type="Pfam" id="PF01915">
    <property type="entry name" value="Glyco_hydro_3_C"/>
    <property type="match status" value="1"/>
</dbReference>
<evidence type="ECO:0000313" key="11">
    <source>
        <dbReference type="Proteomes" id="UP001564626"/>
    </source>
</evidence>
<dbReference type="PANTHER" id="PTHR30620">
    <property type="entry name" value="PERIPLASMIC BETA-GLUCOSIDASE-RELATED"/>
    <property type="match status" value="1"/>
</dbReference>
<sequence length="743" mass="79365">MLPGGALASSPDASERAGHDVPEVEARAKPIIERGDQRFRDLNANGGVDPYENWHLPPQVRAQDLLHRMTLAEKAGLMLIDTLNAGCGGAVDTGLADDYQHTQHMHRFVFRNEVVREGRQRCDPGEGATLSPEQAATHMNTIQERSESTRLGIPVLYKSNARNHIDADAREGINESSGAFTAFPKEAGLAAAALGRRAAAGERPTTGDLSAVEDFAEVMAAEWEAIGLRGMYGYMADLSTEPRWYRTHETFTEDPELAAQIMTTLVGTLQGQADRHGVSLSPDSAVALTMKHFPGGGPQELGLDPHYAFGKTQVYPGGAFGAHLRPFEAAIEAGVSSIMPYYGVPVDVTHEGVDYDQIGFAFSEQTIDGLLREQLGFQGYVNSDTGIINDRAWGLEEASVAERIAAAINSGTDTLSGFDEVGVITGLVADGLVTEERIDEAAHRLLLPLFRLGLFEDPYVDASAANGIVGNPEHQETARQLQRESAVLLQHRPAADGRSALPLPEGSTVYVLGGIDPVVVESYGYEVINGNAADRPSAAGADHVLIDMTAHAANTSDYRSDDPATGLDPEHINPIELEGVRGLDGQSPYGAADACNAYGAQECTDDRLRFGGPYPWESGILDFSGMAEAGSWQVTPPLDVVQQVMREVGDPGKVVLNVYFRQPYVLDQASGLRNAGAVLATFGTSDEALMDVLSGASAPTGRMPFALAGTRRAVLEQHSDTPGYAETTDGALFPFGHGLTYAP</sequence>
<dbReference type="InterPro" id="IPR001764">
    <property type="entry name" value="Glyco_hydro_3_N"/>
</dbReference>
<dbReference type="InterPro" id="IPR017853">
    <property type="entry name" value="GH"/>
</dbReference>
<evidence type="ECO:0000259" key="9">
    <source>
        <dbReference type="Pfam" id="PF01915"/>
    </source>
</evidence>
<proteinExistence type="inferred from homology"/>
<feature type="compositionally biased region" description="Basic and acidic residues" evidence="7">
    <location>
        <begin position="13"/>
        <end position="29"/>
    </location>
</feature>
<feature type="domain" description="Glycoside hydrolase family 3 N-terminal" evidence="8">
    <location>
        <begin position="131"/>
        <end position="446"/>
    </location>
</feature>
<evidence type="ECO:0000256" key="1">
    <source>
        <dbReference type="ARBA" id="ARBA00000448"/>
    </source>
</evidence>
<comment type="similarity">
    <text evidence="2">Belongs to the glycosyl hydrolase 3 family.</text>
</comment>
<dbReference type="Pfam" id="PF00933">
    <property type="entry name" value="Glyco_hydro_3"/>
    <property type="match status" value="1"/>
</dbReference>
<dbReference type="SUPFAM" id="SSF51445">
    <property type="entry name" value="(Trans)glycosidases"/>
    <property type="match status" value="1"/>
</dbReference>
<keyword evidence="6" id="KW-0326">Glycosidase</keyword>
<comment type="caution">
    <text evidence="10">The sequence shown here is derived from an EMBL/GenBank/DDBJ whole genome shotgun (WGS) entry which is preliminary data.</text>
</comment>
<comment type="catalytic activity">
    <reaction evidence="1">
        <text>Hydrolysis of terminal, non-reducing beta-D-glucosyl residues with release of beta-D-glucose.</text>
        <dbReference type="EC" id="3.2.1.21"/>
    </reaction>
</comment>
<evidence type="ECO:0000313" key="10">
    <source>
        <dbReference type="EMBL" id="MEY8038165.1"/>
    </source>
</evidence>
<feature type="region of interest" description="Disordered" evidence="7">
    <location>
        <begin position="1"/>
        <end position="29"/>
    </location>
</feature>
<evidence type="ECO:0000256" key="7">
    <source>
        <dbReference type="SAM" id="MobiDB-lite"/>
    </source>
</evidence>
<name>A0ABV4CAN8_9PSEU</name>
<dbReference type="InterPro" id="IPR036962">
    <property type="entry name" value="Glyco_hydro_3_N_sf"/>
</dbReference>
<keyword evidence="5 10" id="KW-0378">Hydrolase</keyword>
<dbReference type="GO" id="GO:0016787">
    <property type="term" value="F:hydrolase activity"/>
    <property type="evidence" value="ECO:0007669"/>
    <property type="project" value="UniProtKB-KW"/>
</dbReference>
<gene>
    <name evidence="10" type="ORF">AB8O55_02025</name>
</gene>
<dbReference type="EC" id="3.2.1.21" evidence="3"/>
<evidence type="ECO:0000259" key="8">
    <source>
        <dbReference type="Pfam" id="PF00933"/>
    </source>
</evidence>
<dbReference type="Gene3D" id="3.40.50.1700">
    <property type="entry name" value="Glycoside hydrolase family 3 C-terminal domain"/>
    <property type="match status" value="1"/>
</dbReference>
<keyword evidence="11" id="KW-1185">Reference proteome</keyword>
<dbReference type="EMBL" id="JBGEHV010000002">
    <property type="protein sequence ID" value="MEY8038165.1"/>
    <property type="molecule type" value="Genomic_DNA"/>
</dbReference>
<dbReference type="InterPro" id="IPR002772">
    <property type="entry name" value="Glyco_hydro_3_C"/>
</dbReference>